<feature type="non-terminal residue" evidence="6">
    <location>
        <position position="1"/>
    </location>
</feature>
<feature type="non-terminal residue" evidence="6">
    <location>
        <position position="153"/>
    </location>
</feature>
<dbReference type="SUPFAM" id="SSF51971">
    <property type="entry name" value="Nucleotide-binding domain"/>
    <property type="match status" value="1"/>
</dbReference>
<dbReference type="AlphaFoldDB" id="A0A9N9EHZ8"/>
<dbReference type="PANTHER" id="PTHR48467">
    <property type="entry name" value="GLUTAMATE SYNTHASE 1 [NADH], CHLOROPLASTIC-LIKE"/>
    <property type="match status" value="1"/>
</dbReference>
<organism evidence="6 7">
    <name type="scientific">Paraglomus occultum</name>
    <dbReference type="NCBI Taxonomy" id="144539"/>
    <lineage>
        <taxon>Eukaryota</taxon>
        <taxon>Fungi</taxon>
        <taxon>Fungi incertae sedis</taxon>
        <taxon>Mucoromycota</taxon>
        <taxon>Glomeromycotina</taxon>
        <taxon>Glomeromycetes</taxon>
        <taxon>Paraglomerales</taxon>
        <taxon>Paraglomeraceae</taxon>
        <taxon>Paraglomus</taxon>
    </lineage>
</organism>
<reference evidence="6" key="1">
    <citation type="submission" date="2021-06" db="EMBL/GenBank/DDBJ databases">
        <authorList>
            <person name="Kallberg Y."/>
            <person name="Tangrot J."/>
            <person name="Rosling A."/>
        </authorList>
    </citation>
    <scope>NUCLEOTIDE SEQUENCE</scope>
    <source>
        <strain evidence="6">IA702</strain>
    </source>
</reference>
<evidence type="ECO:0000256" key="5">
    <source>
        <dbReference type="ARBA" id="ARBA00023002"/>
    </source>
</evidence>
<protein>
    <submittedName>
        <fullName evidence="6">1362_t:CDS:1</fullName>
    </submittedName>
</protein>
<keyword evidence="2" id="KW-0285">Flavoprotein</keyword>
<comment type="caution">
    <text evidence="6">The sequence shown here is derived from an EMBL/GenBank/DDBJ whole genome shotgun (WGS) entry which is preliminary data.</text>
</comment>
<keyword evidence="7" id="KW-1185">Reference proteome</keyword>
<dbReference type="PANTHER" id="PTHR48467:SF1">
    <property type="entry name" value="GLUTAMATE SYNTHASE 1 [NADH], CHLOROPLASTIC-LIKE"/>
    <property type="match status" value="1"/>
</dbReference>
<evidence type="ECO:0000256" key="3">
    <source>
        <dbReference type="ARBA" id="ARBA00022827"/>
    </source>
</evidence>
<evidence type="ECO:0000256" key="1">
    <source>
        <dbReference type="ARBA" id="ARBA00001974"/>
    </source>
</evidence>
<proteinExistence type="predicted"/>
<keyword evidence="3" id="KW-0274">FAD</keyword>
<keyword evidence="4" id="KW-0521">NADP</keyword>
<evidence type="ECO:0000313" key="6">
    <source>
        <dbReference type="EMBL" id="CAG8675672.1"/>
    </source>
</evidence>
<evidence type="ECO:0000313" key="7">
    <source>
        <dbReference type="Proteomes" id="UP000789572"/>
    </source>
</evidence>
<dbReference type="Gene3D" id="3.40.50.720">
    <property type="entry name" value="NAD(P)-binding Rossmann-like Domain"/>
    <property type="match status" value="1"/>
</dbReference>
<evidence type="ECO:0000256" key="2">
    <source>
        <dbReference type="ARBA" id="ARBA00022630"/>
    </source>
</evidence>
<keyword evidence="5" id="KW-0560">Oxidoreductase</keyword>
<gene>
    <name evidence="6" type="ORF">POCULU_LOCUS11218</name>
</gene>
<dbReference type="EMBL" id="CAJVPJ010007462">
    <property type="protein sequence ID" value="CAG8675672.1"/>
    <property type="molecule type" value="Genomic_DNA"/>
</dbReference>
<name>A0A9N9EHZ8_9GLOM</name>
<accession>A0A9N9EHZ8</accession>
<comment type="cofactor">
    <cofactor evidence="1">
        <name>FAD</name>
        <dbReference type="ChEBI" id="CHEBI:57692"/>
    </cofactor>
</comment>
<dbReference type="GO" id="GO:0016491">
    <property type="term" value="F:oxidoreductase activity"/>
    <property type="evidence" value="ECO:0007669"/>
    <property type="project" value="UniProtKB-KW"/>
</dbReference>
<evidence type="ECO:0000256" key="4">
    <source>
        <dbReference type="ARBA" id="ARBA00022857"/>
    </source>
</evidence>
<dbReference type="InterPro" id="IPR055275">
    <property type="entry name" value="Ferredox_Rdtase"/>
</dbReference>
<sequence>GFYTAYRVMKDYPSALIDMYEALPIPFGLVRYGVAPDHPEVKNVQHKFDEVASDSRFQFIGNVRFGKDISLAELKPHYDAIVLSYGASAEKKLGIKGDDGSLKNVLSAGDFVGWYNGLFQDYNLQLDLTRTDTAVVIGHGNVALDVARILLMD</sequence>
<dbReference type="Proteomes" id="UP000789572">
    <property type="component" value="Unassembled WGS sequence"/>
</dbReference>
<dbReference type="OrthoDB" id="333024at2759"/>
<dbReference type="PRINTS" id="PR00419">
    <property type="entry name" value="ADXRDTASE"/>
</dbReference>